<dbReference type="InterPro" id="IPR001249">
    <property type="entry name" value="AcCoA_biotinCC"/>
</dbReference>
<keyword evidence="11" id="KW-0436">Ligase</keyword>
<dbReference type="PANTHER" id="PTHR45266">
    <property type="entry name" value="OXALOACETATE DECARBOXYLASE ALPHA CHAIN"/>
    <property type="match status" value="1"/>
</dbReference>
<dbReference type="Gene3D" id="2.40.50.100">
    <property type="match status" value="1"/>
</dbReference>
<evidence type="ECO:0000256" key="1">
    <source>
        <dbReference type="ARBA" id="ARBA00003761"/>
    </source>
</evidence>
<dbReference type="GO" id="GO:0003989">
    <property type="term" value="F:acetyl-CoA carboxylase activity"/>
    <property type="evidence" value="ECO:0007669"/>
    <property type="project" value="InterPro"/>
</dbReference>
<dbReference type="InterPro" id="IPR011053">
    <property type="entry name" value="Single_hybrid_motif"/>
</dbReference>
<feature type="domain" description="Lipoyl-binding" evidence="10">
    <location>
        <begin position="73"/>
        <end position="149"/>
    </location>
</feature>
<evidence type="ECO:0000259" key="10">
    <source>
        <dbReference type="PROSITE" id="PS50968"/>
    </source>
</evidence>
<dbReference type="PANTHER" id="PTHR45266:SF3">
    <property type="entry name" value="OXALOACETATE DECARBOXYLASE ALPHA CHAIN"/>
    <property type="match status" value="1"/>
</dbReference>
<proteinExistence type="predicted"/>
<evidence type="ECO:0000256" key="7">
    <source>
        <dbReference type="ARBA" id="ARBA00023160"/>
    </source>
</evidence>
<evidence type="ECO:0000256" key="5">
    <source>
        <dbReference type="ARBA" id="ARBA00022832"/>
    </source>
</evidence>
<dbReference type="Proteomes" id="UP001060336">
    <property type="component" value="Chromosome"/>
</dbReference>
<dbReference type="GO" id="GO:0009317">
    <property type="term" value="C:acetyl-CoA carboxylase complex"/>
    <property type="evidence" value="ECO:0007669"/>
    <property type="project" value="InterPro"/>
</dbReference>
<dbReference type="EMBL" id="CP102480">
    <property type="protein sequence ID" value="UUX49170.1"/>
    <property type="molecule type" value="Genomic_DNA"/>
</dbReference>
<evidence type="ECO:0000256" key="4">
    <source>
        <dbReference type="ARBA" id="ARBA00022516"/>
    </source>
</evidence>
<dbReference type="KEGG" id="naci:NUH88_17410"/>
<evidence type="ECO:0000256" key="3">
    <source>
        <dbReference type="ARBA" id="ARBA00017562"/>
    </source>
</evidence>
<protein>
    <recommendedName>
        <fullName evidence="3 9">Biotin carboxyl carrier protein of acetyl-CoA carboxylase</fullName>
    </recommendedName>
</protein>
<dbReference type="InterPro" id="IPR000089">
    <property type="entry name" value="Biotin_lipoyl"/>
</dbReference>
<keyword evidence="7 9" id="KW-0275">Fatty acid biosynthesis</keyword>
<comment type="function">
    <text evidence="1 9">This protein is a component of the acetyl coenzyme A carboxylase complex; first, biotin carboxylase catalyzes the carboxylation of the carrier protein and then the transcarboxylase transfers the carboxyl group to form malonyl-CoA.</text>
</comment>
<evidence type="ECO:0000256" key="2">
    <source>
        <dbReference type="ARBA" id="ARBA00005194"/>
    </source>
</evidence>
<keyword evidence="4 9" id="KW-0444">Lipid biosynthesis</keyword>
<keyword evidence="12" id="KW-1185">Reference proteome</keyword>
<dbReference type="SUPFAM" id="SSF51230">
    <property type="entry name" value="Single hybrid motif"/>
    <property type="match status" value="1"/>
</dbReference>
<dbReference type="PRINTS" id="PR01071">
    <property type="entry name" value="ACOABIOTINCC"/>
</dbReference>
<dbReference type="InterPro" id="IPR050709">
    <property type="entry name" value="Biotin_Carboxyl_Carrier/Decarb"/>
</dbReference>
<organism evidence="11 12">
    <name type="scientific">Nisaea acidiphila</name>
    <dbReference type="NCBI Taxonomy" id="1862145"/>
    <lineage>
        <taxon>Bacteria</taxon>
        <taxon>Pseudomonadati</taxon>
        <taxon>Pseudomonadota</taxon>
        <taxon>Alphaproteobacteria</taxon>
        <taxon>Rhodospirillales</taxon>
        <taxon>Thalassobaculaceae</taxon>
        <taxon>Nisaea</taxon>
    </lineage>
</organism>
<sequence length="149" mass="15410">MSHDIDSKLVKKLAKLLDETGLGELEYATDDWRIRVARPAAAPQVAAMAPAPAPAPATAASADSVAPAAVDNANAVKSPMVGTAYLGPDPDSAPFVSVGSKVSEGQTLMIVEAMKVMNPIPAPRAGTVKEILIQNAQPVEFGEPLIVIE</sequence>
<keyword evidence="6 9" id="KW-0443">Lipid metabolism</keyword>
<dbReference type="FunFam" id="2.40.50.100:FF:000003">
    <property type="entry name" value="Acetyl-CoA carboxylase biotin carboxyl carrier protein"/>
    <property type="match status" value="1"/>
</dbReference>
<keyword evidence="5 9" id="KW-0276">Fatty acid metabolism</keyword>
<evidence type="ECO:0000256" key="9">
    <source>
        <dbReference type="RuleBase" id="RU364072"/>
    </source>
</evidence>
<dbReference type="Pfam" id="PF00364">
    <property type="entry name" value="Biotin_lipoyl"/>
    <property type="match status" value="1"/>
</dbReference>
<dbReference type="GO" id="GO:0006633">
    <property type="term" value="P:fatty acid biosynthetic process"/>
    <property type="evidence" value="ECO:0007669"/>
    <property type="project" value="UniProtKB-KW"/>
</dbReference>
<name>A0A9J7AQK7_9PROT</name>
<reference evidence="11" key="1">
    <citation type="submission" date="2022-08" db="EMBL/GenBank/DDBJ databases">
        <title>Nisaea acidiphila sp. nov., isolated from a marine algal debris and emended description of the genus Nisaea Urios et al. 2008.</title>
        <authorList>
            <person name="Kwon K."/>
        </authorList>
    </citation>
    <scope>NUCLEOTIDE SEQUENCE</scope>
    <source>
        <strain evidence="11">MEBiC11861</strain>
    </source>
</reference>
<evidence type="ECO:0000256" key="8">
    <source>
        <dbReference type="ARBA" id="ARBA00023267"/>
    </source>
</evidence>
<evidence type="ECO:0000313" key="11">
    <source>
        <dbReference type="EMBL" id="UUX49170.1"/>
    </source>
</evidence>
<keyword evidence="8 9" id="KW-0092">Biotin</keyword>
<gene>
    <name evidence="11" type="primary">accB</name>
    <name evidence="11" type="ORF">NUH88_17410</name>
</gene>
<dbReference type="CDD" id="cd06850">
    <property type="entry name" value="biotinyl_domain"/>
    <property type="match status" value="1"/>
</dbReference>
<evidence type="ECO:0000256" key="6">
    <source>
        <dbReference type="ARBA" id="ARBA00023098"/>
    </source>
</evidence>
<accession>A0A9J7AQK7</accession>
<dbReference type="InterPro" id="IPR001882">
    <property type="entry name" value="Biotin_BS"/>
</dbReference>
<dbReference type="PROSITE" id="PS00188">
    <property type="entry name" value="BIOTIN"/>
    <property type="match status" value="1"/>
</dbReference>
<dbReference type="RefSeq" id="WP_257767674.1">
    <property type="nucleotide sequence ID" value="NZ_CP102480.1"/>
</dbReference>
<evidence type="ECO:0000313" key="12">
    <source>
        <dbReference type="Proteomes" id="UP001060336"/>
    </source>
</evidence>
<comment type="pathway">
    <text evidence="2 9">Lipid metabolism; fatty acid biosynthesis.</text>
</comment>
<dbReference type="NCBIfam" id="TIGR00531">
    <property type="entry name" value="BCCP"/>
    <property type="match status" value="1"/>
</dbReference>
<dbReference type="PROSITE" id="PS50968">
    <property type="entry name" value="BIOTINYL_LIPOYL"/>
    <property type="match status" value="1"/>
</dbReference>
<dbReference type="AlphaFoldDB" id="A0A9J7AQK7"/>